<evidence type="ECO:0000313" key="3">
    <source>
        <dbReference type="Proteomes" id="UP000219285"/>
    </source>
</evidence>
<reference evidence="2 3" key="2">
    <citation type="submission" date="2020-04" db="EMBL/GenBank/DDBJ databases">
        <title>Complete genome sequence of Alteromonas pelagimontana 5.12T.</title>
        <authorList>
            <person name="Sinha R.K."/>
            <person name="Krishnan K.P."/>
            <person name="Kurian J.P."/>
        </authorList>
    </citation>
    <scope>NUCLEOTIDE SEQUENCE [LARGE SCALE GENOMIC DNA]</scope>
    <source>
        <strain evidence="2 3">5.12</strain>
    </source>
</reference>
<dbReference type="KEGG" id="apel:CA267_008280"/>
<organism evidence="2 3">
    <name type="scientific">Alteromonas pelagimontana</name>
    <dbReference type="NCBI Taxonomy" id="1858656"/>
    <lineage>
        <taxon>Bacteria</taxon>
        <taxon>Pseudomonadati</taxon>
        <taxon>Pseudomonadota</taxon>
        <taxon>Gammaproteobacteria</taxon>
        <taxon>Alteromonadales</taxon>
        <taxon>Alteromonadaceae</taxon>
        <taxon>Alteromonas/Salinimonas group</taxon>
        <taxon>Alteromonas</taxon>
    </lineage>
</organism>
<dbReference type="PANTHER" id="PTHR23419">
    <property type="entry name" value="DIVALENT CATION TOLERANCE CUTA-RELATED"/>
    <property type="match status" value="1"/>
</dbReference>
<keyword evidence="3" id="KW-1185">Reference proteome</keyword>
<evidence type="ECO:0000256" key="1">
    <source>
        <dbReference type="ARBA" id="ARBA00010169"/>
    </source>
</evidence>
<accession>A0A6M4MJM7</accession>
<dbReference type="EMBL" id="CP052766">
    <property type="protein sequence ID" value="QJR82790.1"/>
    <property type="molecule type" value="Genomic_DNA"/>
</dbReference>
<comment type="similarity">
    <text evidence="1">Belongs to the CutA family.</text>
</comment>
<name>A0A6M4MJM7_9ALTE</name>
<dbReference type="InterPro" id="IPR015867">
    <property type="entry name" value="N-reg_PII/ATP_PRibTrfase_C"/>
</dbReference>
<dbReference type="PANTHER" id="PTHR23419:SF8">
    <property type="entry name" value="FI09726P"/>
    <property type="match status" value="1"/>
</dbReference>
<gene>
    <name evidence="2" type="ORF">CA267_008280</name>
</gene>
<proteinExistence type="inferred from homology"/>
<dbReference type="AlphaFoldDB" id="A0A6M4MJM7"/>
<dbReference type="Pfam" id="PF03091">
    <property type="entry name" value="CutA1"/>
    <property type="match status" value="1"/>
</dbReference>
<dbReference type="GO" id="GO:0005507">
    <property type="term" value="F:copper ion binding"/>
    <property type="evidence" value="ECO:0007669"/>
    <property type="project" value="TreeGrafter"/>
</dbReference>
<dbReference type="InterPro" id="IPR004323">
    <property type="entry name" value="Ion_tolerance_CutA"/>
</dbReference>
<reference evidence="3" key="1">
    <citation type="submission" date="2014-12" db="EMBL/GenBank/DDBJ databases">
        <title>Complete genome sequence of a multi-drug resistant Klebsiella pneumoniae.</title>
        <authorList>
            <person name="Hua X."/>
            <person name="Chen Q."/>
            <person name="Li X."/>
            <person name="Feng Y."/>
            <person name="Ruan Z."/>
            <person name="Yu Y."/>
        </authorList>
    </citation>
    <scope>NUCLEOTIDE SEQUENCE [LARGE SCALE GENOMIC DNA]</scope>
    <source>
        <strain evidence="3">5.12</strain>
    </source>
</reference>
<dbReference type="InterPro" id="IPR011322">
    <property type="entry name" value="N-reg_PII-like_a/b"/>
</dbReference>
<sequence>MSVNVILCTVPKYEVARNIALALVENNIAACVNIVPSVTSVYRWEGKTETDQECQLLIKTTAEKVEQAYLLVKSQHPYDVPEWLVIPNVDGSPEYLRWIQNQTRQTKDGPRKLIK</sequence>
<dbReference type="GO" id="GO:0010038">
    <property type="term" value="P:response to metal ion"/>
    <property type="evidence" value="ECO:0007669"/>
    <property type="project" value="InterPro"/>
</dbReference>
<dbReference type="Gene3D" id="3.30.70.120">
    <property type="match status" value="1"/>
</dbReference>
<dbReference type="SUPFAM" id="SSF54913">
    <property type="entry name" value="GlnB-like"/>
    <property type="match status" value="1"/>
</dbReference>
<dbReference type="Proteomes" id="UP000219285">
    <property type="component" value="Chromosome"/>
</dbReference>
<evidence type="ECO:0000313" key="2">
    <source>
        <dbReference type="EMBL" id="QJR82790.1"/>
    </source>
</evidence>
<protein>
    <submittedName>
        <fullName evidence="2">Divalent-cation tolerance protein CutA</fullName>
    </submittedName>
</protein>
<dbReference type="OrthoDB" id="37622at2"/>